<feature type="transmembrane region" description="Helical" evidence="2">
    <location>
        <begin position="138"/>
        <end position="158"/>
    </location>
</feature>
<protein>
    <submittedName>
        <fullName evidence="3">MFS transporter</fullName>
    </submittedName>
</protein>
<dbReference type="Pfam" id="PF07690">
    <property type="entry name" value="MFS_1"/>
    <property type="match status" value="1"/>
</dbReference>
<feature type="transmembrane region" description="Helical" evidence="2">
    <location>
        <begin position="233"/>
        <end position="253"/>
    </location>
</feature>
<accession>A0ABU7S8E4</accession>
<reference evidence="3 4" key="1">
    <citation type="submission" date="2024-01" db="EMBL/GenBank/DDBJ databases">
        <title>Genome insights into Plantactinospora veratri sp. nov.</title>
        <authorList>
            <person name="Wang L."/>
        </authorList>
    </citation>
    <scope>NUCLEOTIDE SEQUENCE [LARGE SCALE GENOMIC DNA]</scope>
    <source>
        <strain evidence="3 4">NEAU-FHS4</strain>
    </source>
</reference>
<dbReference type="PANTHER" id="PTHR23542">
    <property type="match status" value="1"/>
</dbReference>
<dbReference type="InterPro" id="IPR036259">
    <property type="entry name" value="MFS_trans_sf"/>
</dbReference>
<keyword evidence="2" id="KW-0472">Membrane</keyword>
<keyword evidence="2" id="KW-1133">Transmembrane helix</keyword>
<feature type="transmembrane region" description="Helical" evidence="2">
    <location>
        <begin position="286"/>
        <end position="307"/>
    </location>
</feature>
<dbReference type="PANTHER" id="PTHR23542:SF1">
    <property type="entry name" value="MAJOR FACILITATOR SUPERFAMILY (MFS) PROFILE DOMAIN-CONTAINING PROTEIN"/>
    <property type="match status" value="1"/>
</dbReference>
<feature type="region of interest" description="Disordered" evidence="1">
    <location>
        <begin position="1"/>
        <end position="52"/>
    </location>
</feature>
<keyword evidence="2" id="KW-0812">Transmembrane</keyword>
<feature type="compositionally biased region" description="Polar residues" evidence="1">
    <location>
        <begin position="25"/>
        <end position="36"/>
    </location>
</feature>
<feature type="transmembrane region" description="Helical" evidence="2">
    <location>
        <begin position="408"/>
        <end position="431"/>
    </location>
</feature>
<gene>
    <name evidence="3" type="ORF">V1634_05135</name>
</gene>
<evidence type="ECO:0000256" key="1">
    <source>
        <dbReference type="SAM" id="MobiDB-lite"/>
    </source>
</evidence>
<proteinExistence type="predicted"/>
<feature type="transmembrane region" description="Helical" evidence="2">
    <location>
        <begin position="104"/>
        <end position="126"/>
    </location>
</feature>
<feature type="transmembrane region" description="Helical" evidence="2">
    <location>
        <begin position="437"/>
        <end position="456"/>
    </location>
</feature>
<dbReference type="InterPro" id="IPR011701">
    <property type="entry name" value="MFS"/>
</dbReference>
<dbReference type="Proteomes" id="UP001339911">
    <property type="component" value="Unassembled WGS sequence"/>
</dbReference>
<comment type="caution">
    <text evidence="3">The sequence shown here is derived from an EMBL/GenBank/DDBJ whole genome shotgun (WGS) entry which is preliminary data.</text>
</comment>
<keyword evidence="4" id="KW-1185">Reference proteome</keyword>
<feature type="transmembrane region" description="Helical" evidence="2">
    <location>
        <begin position="374"/>
        <end position="396"/>
    </location>
</feature>
<feature type="transmembrane region" description="Helical" evidence="2">
    <location>
        <begin position="204"/>
        <end position="227"/>
    </location>
</feature>
<dbReference type="SUPFAM" id="SSF103473">
    <property type="entry name" value="MFS general substrate transporter"/>
    <property type="match status" value="1"/>
</dbReference>
<evidence type="ECO:0000313" key="3">
    <source>
        <dbReference type="EMBL" id="MEE6306214.1"/>
    </source>
</evidence>
<evidence type="ECO:0000256" key="2">
    <source>
        <dbReference type="SAM" id="Phobius"/>
    </source>
</evidence>
<organism evidence="3 4">
    <name type="scientific">Plantactinospora veratri</name>
    <dbReference type="NCBI Taxonomy" id="1436122"/>
    <lineage>
        <taxon>Bacteria</taxon>
        <taxon>Bacillati</taxon>
        <taxon>Actinomycetota</taxon>
        <taxon>Actinomycetes</taxon>
        <taxon>Micromonosporales</taxon>
        <taxon>Micromonosporaceae</taxon>
        <taxon>Plantactinospora</taxon>
    </lineage>
</organism>
<name>A0ABU7S8E4_9ACTN</name>
<dbReference type="Gene3D" id="1.20.1250.20">
    <property type="entry name" value="MFS general substrate transporter like domains"/>
    <property type="match status" value="1"/>
</dbReference>
<feature type="transmembrane region" description="Helical" evidence="2">
    <location>
        <begin position="77"/>
        <end position="98"/>
    </location>
</feature>
<dbReference type="EMBL" id="JAZGQL010000004">
    <property type="protein sequence ID" value="MEE6306214.1"/>
    <property type="molecule type" value="Genomic_DNA"/>
</dbReference>
<evidence type="ECO:0000313" key="4">
    <source>
        <dbReference type="Proteomes" id="UP001339911"/>
    </source>
</evidence>
<feature type="transmembrane region" description="Helical" evidence="2">
    <location>
        <begin position="319"/>
        <end position="338"/>
    </location>
</feature>
<sequence length="468" mass="48185">MTATATISAMAPFQARSNHDRSAPNAASPTVISHSPTHAHCQPRGRENLSGGSENAMEAAMGTTRTALAVPGALPMAVWSVLGRFAFAMINLSLLIFVEDRTGSYAVAGAVSAASLVGTAVGVIGQSRLIDRYGPTRVLLAFTGPYALLSVGAVVFISTGLNTLALALLVAVQCAVLPTVQVASRAMWRHLVPAGSVRDAAYSYEAVSFELCWLLGPAVAAVLATWLWSGSALLVAVTLSTVSAAGFASTAAVRSHRRHATFGTSAEDLDRAADGTDADQFHPAGLAILLLATCAFGLTVGFVVVGVTAGTESNGVPQLAGVVLGLWSISSVLVGMAYQRSPWPRPLVVRLPVLIAGFGTILLIPSLLGGALPLTVAVILAGATLVPQITLHNTLLDRLVPQRRVSEAFGWITTAIIAANAAGQALGGLVIQRYDYNAGFLTAATCAVSLAAAVWVGRRKLIPKPAAA</sequence>
<feature type="transmembrane region" description="Helical" evidence="2">
    <location>
        <begin position="347"/>
        <end position="368"/>
    </location>
</feature>
<feature type="transmembrane region" description="Helical" evidence="2">
    <location>
        <begin position="164"/>
        <end position="183"/>
    </location>
</feature>
<dbReference type="RefSeq" id="WP_331206575.1">
    <property type="nucleotide sequence ID" value="NZ_JAZGQL010000004.1"/>
</dbReference>